<dbReference type="Proteomes" id="UP000051139">
    <property type="component" value="Unassembled WGS sequence"/>
</dbReference>
<comment type="function">
    <text evidence="9 10">Fluoride-specific ion channel. Important for reducing fluoride concentration in the cell, thus reducing its toxicity.</text>
</comment>
<comment type="similarity">
    <text evidence="7 10">Belongs to the fluoride channel Fluc/FEX (TC 1.A.43) family.</text>
</comment>
<feature type="transmembrane region" description="Helical" evidence="10">
    <location>
        <begin position="63"/>
        <end position="83"/>
    </location>
</feature>
<keyword evidence="10" id="KW-0813">Transport</keyword>
<evidence type="ECO:0000256" key="6">
    <source>
        <dbReference type="ARBA" id="ARBA00023303"/>
    </source>
</evidence>
<keyword evidence="10" id="KW-0915">Sodium</keyword>
<evidence type="ECO:0000313" key="11">
    <source>
        <dbReference type="EMBL" id="GEK29306.1"/>
    </source>
</evidence>
<dbReference type="STRING" id="348151.IV55_GL001364"/>
<gene>
    <name evidence="11" type="primary">crcB1</name>
    <name evidence="10" type="synonym">crcB</name>
    <name evidence="10" type="synonym">fluC</name>
    <name evidence="12" type="ORF">IV55_GL001364</name>
    <name evidence="11" type="ORF">LSI01_16170</name>
</gene>
<evidence type="ECO:0000256" key="2">
    <source>
        <dbReference type="ARBA" id="ARBA00022475"/>
    </source>
</evidence>
<evidence type="ECO:0000256" key="10">
    <source>
        <dbReference type="HAMAP-Rule" id="MF_00454"/>
    </source>
</evidence>
<evidence type="ECO:0000256" key="8">
    <source>
        <dbReference type="ARBA" id="ARBA00035585"/>
    </source>
</evidence>
<evidence type="ECO:0000256" key="7">
    <source>
        <dbReference type="ARBA" id="ARBA00035120"/>
    </source>
</evidence>
<dbReference type="HAMAP" id="MF_00454">
    <property type="entry name" value="FluC"/>
    <property type="match status" value="1"/>
</dbReference>
<keyword evidence="13" id="KW-1185">Reference proteome</keyword>
<dbReference type="GO" id="GO:0005886">
    <property type="term" value="C:plasma membrane"/>
    <property type="evidence" value="ECO:0007669"/>
    <property type="project" value="UniProtKB-SubCell"/>
</dbReference>
<evidence type="ECO:0000256" key="1">
    <source>
        <dbReference type="ARBA" id="ARBA00004651"/>
    </source>
</evidence>
<feature type="transmembrane region" description="Helical" evidence="10">
    <location>
        <begin position="95"/>
        <end position="119"/>
    </location>
</feature>
<protein>
    <recommendedName>
        <fullName evidence="10">Fluoride-specific ion channel FluC</fullName>
    </recommendedName>
</protein>
<reference evidence="12 13" key="1">
    <citation type="journal article" date="2015" name="Genome Announc.">
        <title>Expanding the biotechnology potential of lactobacilli through comparative genomics of 213 strains and associated genera.</title>
        <authorList>
            <person name="Sun Z."/>
            <person name="Harris H.M."/>
            <person name="McCann A."/>
            <person name="Guo C."/>
            <person name="Argimon S."/>
            <person name="Zhang W."/>
            <person name="Yang X."/>
            <person name="Jeffery I.B."/>
            <person name="Cooney J.C."/>
            <person name="Kagawa T.F."/>
            <person name="Liu W."/>
            <person name="Song Y."/>
            <person name="Salvetti E."/>
            <person name="Wrobel A."/>
            <person name="Rasinkangas P."/>
            <person name="Parkhill J."/>
            <person name="Rea M.C."/>
            <person name="O'Sullivan O."/>
            <person name="Ritari J."/>
            <person name="Douillard F.P."/>
            <person name="Paul Ross R."/>
            <person name="Yang R."/>
            <person name="Briner A.E."/>
            <person name="Felis G.E."/>
            <person name="de Vos W.M."/>
            <person name="Barrangou R."/>
            <person name="Klaenhammer T.R."/>
            <person name="Caufield P.W."/>
            <person name="Cui Y."/>
            <person name="Zhang H."/>
            <person name="O'Toole P.W."/>
        </authorList>
    </citation>
    <scope>NUCLEOTIDE SEQUENCE [LARGE SCALE GENOMIC DNA]</scope>
    <source>
        <strain evidence="12 13">DSM 22696</strain>
    </source>
</reference>
<dbReference type="PATRIC" id="fig|348151.3.peg.1403"/>
<dbReference type="GO" id="GO:0062054">
    <property type="term" value="F:fluoride channel activity"/>
    <property type="evidence" value="ECO:0007669"/>
    <property type="project" value="UniProtKB-UniRule"/>
</dbReference>
<keyword evidence="6 10" id="KW-0407">Ion channel</keyword>
<keyword evidence="3 10" id="KW-0812">Transmembrane</keyword>
<sequence>MHNLGLAALAGVGASVGALLRYTVMQVSKLFSRQPHFPWPTFLINITGSFCLGVTMGSQLAPFIKVLIGAGILGGFTTFSTMANEIVLLIDERRWWTASSYVLASTGCGLLAAWIGFIVL</sequence>
<keyword evidence="10" id="KW-0406">Ion transport</keyword>
<evidence type="ECO:0000256" key="3">
    <source>
        <dbReference type="ARBA" id="ARBA00022692"/>
    </source>
</evidence>
<reference evidence="11 14" key="2">
    <citation type="submission" date="2019-07" db="EMBL/GenBank/DDBJ databases">
        <title>Whole genome shotgun sequence of Lactobacillus siliginis NBRC 101315.</title>
        <authorList>
            <person name="Hosoyama A."/>
            <person name="Uohara A."/>
            <person name="Ohji S."/>
            <person name="Ichikawa N."/>
        </authorList>
    </citation>
    <scope>NUCLEOTIDE SEQUENCE [LARGE SCALE GENOMIC DNA]</scope>
    <source>
        <strain evidence="11 14">NBRC 101315</strain>
    </source>
</reference>
<dbReference type="InterPro" id="IPR003691">
    <property type="entry name" value="FluC"/>
</dbReference>
<feature type="binding site" evidence="10">
    <location>
        <position position="74"/>
    </location>
    <ligand>
        <name>Na(+)</name>
        <dbReference type="ChEBI" id="CHEBI:29101"/>
        <note>structural</note>
    </ligand>
</feature>
<name>A0A0R2L428_9LACO</name>
<dbReference type="Proteomes" id="UP000321429">
    <property type="component" value="Unassembled WGS sequence"/>
</dbReference>
<keyword evidence="5 10" id="KW-0472">Membrane</keyword>
<dbReference type="GO" id="GO:0140114">
    <property type="term" value="P:cellular detoxification of fluoride"/>
    <property type="evidence" value="ECO:0007669"/>
    <property type="project" value="UniProtKB-UniRule"/>
</dbReference>
<evidence type="ECO:0000313" key="14">
    <source>
        <dbReference type="Proteomes" id="UP000321429"/>
    </source>
</evidence>
<comment type="caution">
    <text evidence="12">The sequence shown here is derived from an EMBL/GenBank/DDBJ whole genome shotgun (WGS) entry which is preliminary data.</text>
</comment>
<evidence type="ECO:0000256" key="5">
    <source>
        <dbReference type="ARBA" id="ARBA00023136"/>
    </source>
</evidence>
<dbReference type="GO" id="GO:0046872">
    <property type="term" value="F:metal ion binding"/>
    <property type="evidence" value="ECO:0007669"/>
    <property type="project" value="UniProtKB-KW"/>
</dbReference>
<dbReference type="RefSeq" id="WP_057809619.1">
    <property type="nucleotide sequence ID" value="NZ_BJUD01000044.1"/>
</dbReference>
<dbReference type="Pfam" id="PF02537">
    <property type="entry name" value="CRCB"/>
    <property type="match status" value="1"/>
</dbReference>
<dbReference type="PANTHER" id="PTHR28259:SF1">
    <property type="entry name" value="FLUORIDE EXPORT PROTEIN 1-RELATED"/>
    <property type="match status" value="1"/>
</dbReference>
<dbReference type="AlphaFoldDB" id="A0A0R2L428"/>
<evidence type="ECO:0000313" key="12">
    <source>
        <dbReference type="EMBL" id="KRN96398.1"/>
    </source>
</evidence>
<comment type="catalytic activity">
    <reaction evidence="8">
        <text>fluoride(in) = fluoride(out)</text>
        <dbReference type="Rhea" id="RHEA:76159"/>
        <dbReference type="ChEBI" id="CHEBI:17051"/>
    </reaction>
    <physiologicalReaction direction="left-to-right" evidence="8">
        <dbReference type="Rhea" id="RHEA:76160"/>
    </physiologicalReaction>
</comment>
<keyword evidence="2 10" id="KW-1003">Cell membrane</keyword>
<keyword evidence="10" id="KW-0479">Metal-binding</keyword>
<dbReference type="PANTHER" id="PTHR28259">
    <property type="entry name" value="FLUORIDE EXPORT PROTEIN 1-RELATED"/>
    <property type="match status" value="1"/>
</dbReference>
<evidence type="ECO:0000313" key="13">
    <source>
        <dbReference type="Proteomes" id="UP000051139"/>
    </source>
</evidence>
<accession>A0A0R2L428</accession>
<keyword evidence="4 10" id="KW-1133">Transmembrane helix</keyword>
<dbReference type="EMBL" id="BJUD01000044">
    <property type="protein sequence ID" value="GEK29306.1"/>
    <property type="molecule type" value="Genomic_DNA"/>
</dbReference>
<organism evidence="12 13">
    <name type="scientific">Furfurilactobacillus siliginis</name>
    <dbReference type="NCBI Taxonomy" id="348151"/>
    <lineage>
        <taxon>Bacteria</taxon>
        <taxon>Bacillati</taxon>
        <taxon>Bacillota</taxon>
        <taxon>Bacilli</taxon>
        <taxon>Lactobacillales</taxon>
        <taxon>Lactobacillaceae</taxon>
        <taxon>Furfurilactobacillus</taxon>
    </lineage>
</organism>
<feature type="binding site" evidence="10">
    <location>
        <position position="77"/>
    </location>
    <ligand>
        <name>Na(+)</name>
        <dbReference type="ChEBI" id="CHEBI:29101"/>
        <note>structural</note>
    </ligand>
</feature>
<dbReference type="EMBL" id="JQCB01000004">
    <property type="protein sequence ID" value="KRN96398.1"/>
    <property type="molecule type" value="Genomic_DNA"/>
</dbReference>
<feature type="transmembrane region" description="Helical" evidence="10">
    <location>
        <begin position="37"/>
        <end position="56"/>
    </location>
</feature>
<comment type="subcellular location">
    <subcellularLocation>
        <location evidence="1 10">Cell membrane</location>
        <topology evidence="1 10">Multi-pass membrane protein</topology>
    </subcellularLocation>
</comment>
<evidence type="ECO:0000256" key="4">
    <source>
        <dbReference type="ARBA" id="ARBA00022989"/>
    </source>
</evidence>
<comment type="activity regulation">
    <text evidence="10">Na(+) is not transported, but it plays an essential structural role and its presence is essential for fluoride channel function.</text>
</comment>
<proteinExistence type="inferred from homology"/>
<evidence type="ECO:0000256" key="9">
    <source>
        <dbReference type="ARBA" id="ARBA00049940"/>
    </source>
</evidence>